<feature type="domain" description="Myb-like" evidence="7">
    <location>
        <begin position="515"/>
        <end position="565"/>
    </location>
</feature>
<evidence type="ECO:0000256" key="3">
    <source>
        <dbReference type="ARBA" id="ARBA00023163"/>
    </source>
</evidence>
<feature type="region of interest" description="Disordered" evidence="6">
    <location>
        <begin position="1"/>
        <end position="162"/>
    </location>
</feature>
<dbReference type="GO" id="GO:0042796">
    <property type="term" value="P:snRNA transcription by RNA polymerase III"/>
    <property type="evidence" value="ECO:0007669"/>
    <property type="project" value="TreeGrafter"/>
</dbReference>
<evidence type="ECO:0000259" key="9">
    <source>
        <dbReference type="PROSITE" id="PS51294"/>
    </source>
</evidence>
<dbReference type="PROSITE" id="PS51294">
    <property type="entry name" value="HTH_MYB"/>
    <property type="match status" value="4"/>
</dbReference>
<dbReference type="GO" id="GO:0001006">
    <property type="term" value="F:RNA polymerase III type 3 promoter sequence-specific DNA binding"/>
    <property type="evidence" value="ECO:0007669"/>
    <property type="project" value="TreeGrafter"/>
</dbReference>
<feature type="domain" description="HTH myb-type" evidence="9">
    <location>
        <begin position="521"/>
        <end position="569"/>
    </location>
</feature>
<dbReference type="Pfam" id="PF00249">
    <property type="entry name" value="Myb_DNA-binding"/>
    <property type="match status" value="2"/>
</dbReference>
<evidence type="ECO:0000256" key="6">
    <source>
        <dbReference type="SAM" id="MobiDB-lite"/>
    </source>
</evidence>
<keyword evidence="2" id="KW-0238">DNA-binding</keyword>
<dbReference type="PANTHER" id="PTHR46621">
    <property type="entry name" value="SNRNA-ACTIVATING PROTEIN COMPLEX SUBUNIT 4"/>
    <property type="match status" value="1"/>
</dbReference>
<evidence type="ECO:0000259" key="8">
    <source>
        <dbReference type="PROSITE" id="PS51293"/>
    </source>
</evidence>
<evidence type="ECO:0000256" key="5">
    <source>
        <dbReference type="SAM" id="Coils"/>
    </source>
</evidence>
<dbReference type="PROSITE" id="PS50090">
    <property type="entry name" value="MYB_LIKE"/>
    <property type="match status" value="4"/>
</dbReference>
<dbReference type="EMBL" id="JAIFTL010000016">
    <property type="protein sequence ID" value="KAG9326609.1"/>
    <property type="molecule type" value="Genomic_DNA"/>
</dbReference>
<dbReference type="Gene3D" id="1.10.10.60">
    <property type="entry name" value="Homeodomain-like"/>
    <property type="match status" value="4"/>
</dbReference>
<evidence type="ECO:0000313" key="10">
    <source>
        <dbReference type="EMBL" id="KAG9326609.1"/>
    </source>
</evidence>
<feature type="domain" description="Myb-like" evidence="7">
    <location>
        <begin position="411"/>
        <end position="462"/>
    </location>
</feature>
<evidence type="ECO:0000259" key="7">
    <source>
        <dbReference type="PROSITE" id="PS50090"/>
    </source>
</evidence>
<dbReference type="InterPro" id="IPR017930">
    <property type="entry name" value="Myb_dom"/>
</dbReference>
<gene>
    <name evidence="10" type="ORF">KVV02_006120</name>
</gene>
<dbReference type="InterPro" id="IPR009057">
    <property type="entry name" value="Homeodomain-like_sf"/>
</dbReference>
<feature type="domain" description="SANT" evidence="8">
    <location>
        <begin position="523"/>
        <end position="566"/>
    </location>
</feature>
<dbReference type="InterPro" id="IPR051575">
    <property type="entry name" value="Myb-like_DNA-bd"/>
</dbReference>
<keyword evidence="4" id="KW-0539">Nucleus</keyword>
<feature type="compositionally biased region" description="Basic and acidic residues" evidence="6">
    <location>
        <begin position="1"/>
        <end position="18"/>
    </location>
</feature>
<dbReference type="GO" id="GO:0000978">
    <property type="term" value="F:RNA polymerase II cis-regulatory region sequence-specific DNA binding"/>
    <property type="evidence" value="ECO:0007669"/>
    <property type="project" value="TreeGrafter"/>
</dbReference>
<dbReference type="Pfam" id="PF13921">
    <property type="entry name" value="Myb_DNA-bind_6"/>
    <property type="match status" value="1"/>
</dbReference>
<proteinExistence type="predicted"/>
<evidence type="ECO:0000256" key="4">
    <source>
        <dbReference type="ARBA" id="ARBA00023242"/>
    </source>
</evidence>
<dbReference type="InterPro" id="IPR001005">
    <property type="entry name" value="SANT/Myb"/>
</dbReference>
<comment type="caution">
    <text evidence="10">The sequence shown here is derived from an EMBL/GenBank/DDBJ whole genome shotgun (WGS) entry which is preliminary data.</text>
</comment>
<feature type="domain" description="Myb-like" evidence="7">
    <location>
        <begin position="463"/>
        <end position="514"/>
    </location>
</feature>
<dbReference type="Proteomes" id="UP000717515">
    <property type="component" value="Unassembled WGS sequence"/>
</dbReference>
<feature type="compositionally biased region" description="Basic and acidic residues" evidence="6">
    <location>
        <begin position="94"/>
        <end position="114"/>
    </location>
</feature>
<feature type="domain" description="Myb-like" evidence="7">
    <location>
        <begin position="358"/>
        <end position="410"/>
    </location>
</feature>
<feature type="compositionally biased region" description="Basic and acidic residues" evidence="6">
    <location>
        <begin position="683"/>
        <end position="709"/>
    </location>
</feature>
<reference evidence="10" key="1">
    <citation type="submission" date="2021-07" db="EMBL/GenBank/DDBJ databases">
        <title>Draft genome of Mortierella alpina, strain LL118, isolated from an aspen leaf litter sample.</title>
        <authorList>
            <person name="Yang S."/>
            <person name="Vinatzer B.A."/>
        </authorList>
    </citation>
    <scope>NUCLEOTIDE SEQUENCE</scope>
    <source>
        <strain evidence="10">LL118</strain>
    </source>
</reference>
<dbReference type="GO" id="GO:0042795">
    <property type="term" value="P:snRNA transcription by RNA polymerase II"/>
    <property type="evidence" value="ECO:0007669"/>
    <property type="project" value="TreeGrafter"/>
</dbReference>
<feature type="region of interest" description="Disordered" evidence="6">
    <location>
        <begin position="569"/>
        <end position="588"/>
    </location>
</feature>
<keyword evidence="3" id="KW-0804">Transcription</keyword>
<dbReference type="InterPro" id="IPR017884">
    <property type="entry name" value="SANT_dom"/>
</dbReference>
<evidence type="ECO:0000256" key="2">
    <source>
        <dbReference type="ARBA" id="ARBA00023125"/>
    </source>
</evidence>
<feature type="domain" description="HTH myb-type" evidence="9">
    <location>
        <begin position="411"/>
        <end position="462"/>
    </location>
</feature>
<dbReference type="AlphaFoldDB" id="A0A9P8AC74"/>
<organism evidence="10 11">
    <name type="scientific">Mortierella alpina</name>
    <name type="common">Oleaginous fungus</name>
    <name type="synonym">Mortierella renispora</name>
    <dbReference type="NCBI Taxonomy" id="64518"/>
    <lineage>
        <taxon>Eukaryota</taxon>
        <taxon>Fungi</taxon>
        <taxon>Fungi incertae sedis</taxon>
        <taxon>Mucoromycota</taxon>
        <taxon>Mortierellomycotina</taxon>
        <taxon>Mortierellomycetes</taxon>
        <taxon>Mortierellales</taxon>
        <taxon>Mortierellaceae</taxon>
        <taxon>Mortierella</taxon>
    </lineage>
</organism>
<feature type="domain" description="HTH myb-type" evidence="9">
    <location>
        <begin position="463"/>
        <end position="518"/>
    </location>
</feature>
<dbReference type="SMART" id="SM00717">
    <property type="entry name" value="SANT"/>
    <property type="match status" value="5"/>
</dbReference>
<feature type="coiled-coil region" evidence="5">
    <location>
        <begin position="595"/>
        <end position="629"/>
    </location>
</feature>
<dbReference type="CDD" id="cd00167">
    <property type="entry name" value="SANT"/>
    <property type="match status" value="3"/>
</dbReference>
<evidence type="ECO:0000256" key="1">
    <source>
        <dbReference type="ARBA" id="ARBA00023015"/>
    </source>
</evidence>
<name>A0A9P8AC74_MORAP</name>
<dbReference type="SUPFAM" id="SSF46689">
    <property type="entry name" value="Homeodomain-like"/>
    <property type="match status" value="3"/>
</dbReference>
<keyword evidence="1" id="KW-0805">Transcription regulation</keyword>
<protein>
    <submittedName>
        <fullName evidence="10">Uncharacterized protein</fullName>
    </submittedName>
</protein>
<sequence>MNKHKPDDPPSRDRDHSPMGDIGSQAGTGSNEPDEEPASKRVKRSHSSDSQSTAALHPDPESESTSMVGAMGQHAAEHSTNADDLSDAYYTDNNNRHHQDQGDGMHQLTEKDMTGDMDIDADPSYREPHNDGPTPSMTIPASTPGLETTAEEGGTNEQGDGIVTGSLLPEISLEERAELTVEVRKRSEHALAINRQFQEVLRKHLKEVEKARIRNRELWADVSELVDKYERTKRAPVVLPKARLGPPYFIDKQHEVPPENADALRRHERPLVVHENAVTWTEPEREKLKKGVIAENRRMFIDQLIESGEAPDSLPANAVSEIDLMLNTKGLDWHRISEQFVVTRNASECLIQWTGQDHPGINKREWSKEEIAKLDEMASKHHERNWVQIALDLATNRTAAQCLQKYRSRMTKMVSKELWTEEEDNILAEAVRLLGERNWQQISYCLENRNAGQCMIRWSKTLNPTIRRGRWLPEEDGVLRAAVAVYGAGRWSKIQQHVLGRTDVQCRERYMNVLAPTVKAGPWTEEELQKLQEHVAQYGKQWAKIASLMDGRTDNQVARRWKLMCRDEKRKNEGKAPRPYLASGRRPGRTTMAVVPNLEKHREAIRRSAEKLRRKEIILQNKMARKEQVRQRAAARQEKELRNQYECFLRRQRAVYDLWESHWGKYVDPIEKVFNLGIPPKLPRTEDSGERPSEQEQQQVHEQEQEKDTSPSVQNRDNPEEGDAEAKFDIATITNPQVPEPSSTLQPGKVRPVPPCVATLEAFEKLVEQGQHSESRFQITQALTPGGLSRRQLTTLPLNREEQQQPEFVELAERFEAVFTWPMMMGMLHMGFAREVVGPPSAGRHGPLSRMSKKTSEH</sequence>
<evidence type="ECO:0000313" key="11">
    <source>
        <dbReference type="Proteomes" id="UP000717515"/>
    </source>
</evidence>
<feature type="region of interest" description="Disordered" evidence="6">
    <location>
        <begin position="678"/>
        <end position="722"/>
    </location>
</feature>
<feature type="domain" description="HTH myb-type" evidence="9">
    <location>
        <begin position="358"/>
        <end position="410"/>
    </location>
</feature>
<dbReference type="PROSITE" id="PS51293">
    <property type="entry name" value="SANT"/>
    <property type="match status" value="1"/>
</dbReference>
<keyword evidence="5" id="KW-0175">Coiled coil</keyword>
<dbReference type="GO" id="GO:0019185">
    <property type="term" value="C:snRNA-activating protein complex"/>
    <property type="evidence" value="ECO:0007669"/>
    <property type="project" value="TreeGrafter"/>
</dbReference>
<dbReference type="PANTHER" id="PTHR46621:SF1">
    <property type="entry name" value="SNRNA-ACTIVATING PROTEIN COMPLEX SUBUNIT 4"/>
    <property type="match status" value="1"/>
</dbReference>
<accession>A0A9P8AC74</accession>